<evidence type="ECO:0000256" key="1">
    <source>
        <dbReference type="SAM" id="Coils"/>
    </source>
</evidence>
<dbReference type="AntiFam" id="ANF00011">
    <property type="entry name" value="tRNA translation"/>
</dbReference>
<comment type="caution">
    <text evidence="3">The sequence shown here is derived from an EMBL/GenBank/DDBJ whole genome shotgun (WGS) entry which is preliminary data.</text>
</comment>
<evidence type="ECO:0000256" key="2">
    <source>
        <dbReference type="SAM" id="MobiDB-lite"/>
    </source>
</evidence>
<gene>
    <name evidence="3" type="ORF">US94_C0005G0002</name>
</gene>
<sequence>MLAQVEVWEKETKQSSHIFVQKLENKIIQTDGKLDKLINAFLDNDIEKEIYLKKKEELLQTKIALEQQKTDFGRKGNNWIEPLKEWIFSAHQAEKLAFSNDFSEIKYFVKKIGTNHQLFDKKVAWNLKTPYAILARYKRQIGEATPPKRRGSGAPNDIKISKSLCWSGCADSNCGPPRPKRGALPAEPHPAT</sequence>
<evidence type="ECO:0000313" key="3">
    <source>
        <dbReference type="EMBL" id="KKQ74406.1"/>
    </source>
</evidence>
<dbReference type="Proteomes" id="UP000034498">
    <property type="component" value="Unassembled WGS sequence"/>
</dbReference>
<feature type="region of interest" description="Disordered" evidence="2">
    <location>
        <begin position="173"/>
        <end position="192"/>
    </location>
</feature>
<protein>
    <submittedName>
        <fullName evidence="3">Recombinase</fullName>
    </submittedName>
</protein>
<keyword evidence="1" id="KW-0175">Coiled coil</keyword>
<proteinExistence type="predicted"/>
<dbReference type="EMBL" id="LBUX01000005">
    <property type="protein sequence ID" value="KKQ74406.1"/>
    <property type="molecule type" value="Genomic_DNA"/>
</dbReference>
<dbReference type="AlphaFoldDB" id="A0A0G0NBB5"/>
<feature type="coiled-coil region" evidence="1">
    <location>
        <begin position="20"/>
        <end position="68"/>
    </location>
</feature>
<reference evidence="3 4" key="1">
    <citation type="journal article" date="2015" name="Nature">
        <title>rRNA introns, odd ribosomes, and small enigmatic genomes across a large radiation of phyla.</title>
        <authorList>
            <person name="Brown C.T."/>
            <person name="Hug L.A."/>
            <person name="Thomas B.C."/>
            <person name="Sharon I."/>
            <person name="Castelle C.J."/>
            <person name="Singh A."/>
            <person name="Wilkins M.J."/>
            <person name="Williams K.H."/>
            <person name="Banfield J.F."/>
        </authorList>
    </citation>
    <scope>NUCLEOTIDE SEQUENCE [LARGE SCALE GENOMIC DNA]</scope>
</reference>
<name>A0A0G0NBB5_9BACT</name>
<accession>A0A0G0NBB5</accession>
<evidence type="ECO:0000313" key="4">
    <source>
        <dbReference type="Proteomes" id="UP000034498"/>
    </source>
</evidence>
<organism evidence="3 4">
    <name type="scientific">Berkelbacteria bacterium GW2011_GWB1_38_5</name>
    <dbReference type="NCBI Taxonomy" id="1618336"/>
    <lineage>
        <taxon>Bacteria</taxon>
        <taxon>Candidatus Berkelbacteria</taxon>
    </lineage>
</organism>